<evidence type="ECO:0000313" key="2">
    <source>
        <dbReference type="EMBL" id="KAJ7384871.1"/>
    </source>
</evidence>
<accession>A0A9W9ZNC1</accession>
<reference evidence="2" key="1">
    <citation type="submission" date="2023-01" db="EMBL/GenBank/DDBJ databases">
        <title>Genome assembly of the deep-sea coral Lophelia pertusa.</title>
        <authorList>
            <person name="Herrera S."/>
            <person name="Cordes E."/>
        </authorList>
    </citation>
    <scope>NUCLEOTIDE SEQUENCE</scope>
    <source>
        <strain evidence="2">USNM1676648</strain>
        <tissue evidence="2">Polyp</tissue>
    </source>
</reference>
<feature type="compositionally biased region" description="Polar residues" evidence="1">
    <location>
        <begin position="50"/>
        <end position="60"/>
    </location>
</feature>
<dbReference type="Gene3D" id="1.10.10.10">
    <property type="entry name" value="Winged helix-like DNA-binding domain superfamily/Winged helix DNA-binding domain"/>
    <property type="match status" value="1"/>
</dbReference>
<dbReference type="Proteomes" id="UP001163046">
    <property type="component" value="Unassembled WGS sequence"/>
</dbReference>
<evidence type="ECO:0008006" key="4">
    <source>
        <dbReference type="Google" id="ProtNLM"/>
    </source>
</evidence>
<dbReference type="PANTHER" id="PTHR47508:SF1">
    <property type="entry name" value="NON-SPECIFIC SERINE_THREONINE PROTEIN KINASE"/>
    <property type="match status" value="1"/>
</dbReference>
<dbReference type="InterPro" id="IPR027417">
    <property type="entry name" value="P-loop_NTPase"/>
</dbReference>
<sequence length="734" mass="82764">MESEELKSEEESWSQEEVESIVNVEAEAEDKNSSQVSGVKNPDVSDVKNTDVSSPASEMQVQAEANDAVNCHADDGCVNVSGVKNPDVSDVKNTDVSSPASEMQVQAEANNAVNCHTDDGIVSASEESELVIDATSPPDDVTKHADQLWNYMFLKGLDVENVDNKKESIVTVDFWDFAGQHLYYASHPVFLSSRAVYVLAHNLSKPLNAPAQPCVRQGTHDVILENPNNETNLENLLSWLVTVHSMKTTGEGIVDNSERGLPYLRPPVFIVGTHADKPFEDAKTMTSTIQQEISGKEYEKHVIRPFFSIDNTRGNPSTLQARGKPSVLHKIKKLFGKHPQTDRSHQAEQGDETCGDEIDALRTKIMEVLRQEPYMGETIPVRWFNFEKVVEALVAKNIYLMNLEQLQTYAKKECFIEDEDQFHAMLNYYHDLGMIVKHRSTVILKAQWLIDLFKMLITIPPFDKVDPIHSKYWQEVETSGVLSMELVDLVFSRFIQQGVIKEDILDMMERFGLIAKFSPSPTDVKYFVPAQLKSSPEHLCKMEPSPNDPCPLYLHFAVDGFVPHGLFSRLVSRSTSWCSDIGSTQPPNLYQNGAWFVIGRQIIHHMILICKKRFIKILLKQRSQEEAVSVSTSAEVARSVRLFMEGTLQDLSQELPYLSGLQYKFCVACPYCLQESHECANHSQPSCAHEDCLHFLEIKQGERLICLKNVKNVSAKEMSVRGLEKWFSQTTSQV</sequence>
<dbReference type="AlphaFoldDB" id="A0A9W9ZNC1"/>
<protein>
    <recommendedName>
        <fullName evidence="4">C-terminal of Roc (COR) domain-containing protein</fullName>
    </recommendedName>
</protein>
<dbReference type="InterPro" id="IPR036388">
    <property type="entry name" value="WH-like_DNA-bd_sf"/>
</dbReference>
<feature type="compositionally biased region" description="Basic and acidic residues" evidence="1">
    <location>
        <begin position="1"/>
        <end position="10"/>
    </location>
</feature>
<evidence type="ECO:0000313" key="3">
    <source>
        <dbReference type="Proteomes" id="UP001163046"/>
    </source>
</evidence>
<evidence type="ECO:0000256" key="1">
    <source>
        <dbReference type="SAM" id="MobiDB-lite"/>
    </source>
</evidence>
<dbReference type="Gene3D" id="3.40.50.300">
    <property type="entry name" value="P-loop containing nucleotide triphosphate hydrolases"/>
    <property type="match status" value="1"/>
</dbReference>
<keyword evidence="3" id="KW-1185">Reference proteome</keyword>
<dbReference type="OrthoDB" id="6078042at2759"/>
<organism evidence="2 3">
    <name type="scientific">Desmophyllum pertusum</name>
    <dbReference type="NCBI Taxonomy" id="174260"/>
    <lineage>
        <taxon>Eukaryota</taxon>
        <taxon>Metazoa</taxon>
        <taxon>Cnidaria</taxon>
        <taxon>Anthozoa</taxon>
        <taxon>Hexacorallia</taxon>
        <taxon>Scleractinia</taxon>
        <taxon>Caryophylliina</taxon>
        <taxon>Caryophylliidae</taxon>
        <taxon>Desmophyllum</taxon>
    </lineage>
</organism>
<dbReference type="PANTHER" id="PTHR47508">
    <property type="entry name" value="SAM DOMAIN-CONTAINING PROTEIN-RELATED"/>
    <property type="match status" value="1"/>
</dbReference>
<comment type="caution">
    <text evidence="2">The sequence shown here is derived from an EMBL/GenBank/DDBJ whole genome shotgun (WGS) entry which is preliminary data.</text>
</comment>
<gene>
    <name evidence="2" type="ORF">OS493_019549</name>
</gene>
<feature type="region of interest" description="Disordered" evidence="1">
    <location>
        <begin position="1"/>
        <end position="63"/>
    </location>
</feature>
<proteinExistence type="predicted"/>
<name>A0A9W9ZNC1_9CNID</name>
<dbReference type="EMBL" id="MU825884">
    <property type="protein sequence ID" value="KAJ7384871.1"/>
    <property type="molecule type" value="Genomic_DNA"/>
</dbReference>